<feature type="transmembrane region" description="Helical" evidence="1">
    <location>
        <begin position="12"/>
        <end position="31"/>
    </location>
</feature>
<gene>
    <name evidence="2" type="ORF">GCM10023143_12120</name>
</gene>
<dbReference type="RefSeq" id="WP_344977056.1">
    <property type="nucleotide sequence ID" value="NZ_BAABFN010000002.1"/>
</dbReference>
<dbReference type="Proteomes" id="UP001501207">
    <property type="component" value="Unassembled WGS sequence"/>
</dbReference>
<name>A0ABP8FL11_9BACT</name>
<evidence type="ECO:0000313" key="2">
    <source>
        <dbReference type="EMBL" id="GAA4306282.1"/>
    </source>
</evidence>
<organism evidence="2 3">
    <name type="scientific">Compostibacter hankyongensis</name>
    <dbReference type="NCBI Taxonomy" id="1007089"/>
    <lineage>
        <taxon>Bacteria</taxon>
        <taxon>Pseudomonadati</taxon>
        <taxon>Bacteroidota</taxon>
        <taxon>Chitinophagia</taxon>
        <taxon>Chitinophagales</taxon>
        <taxon>Chitinophagaceae</taxon>
        <taxon>Compostibacter</taxon>
    </lineage>
</organism>
<evidence type="ECO:0000313" key="3">
    <source>
        <dbReference type="Proteomes" id="UP001501207"/>
    </source>
</evidence>
<comment type="caution">
    <text evidence="2">The sequence shown here is derived from an EMBL/GenBank/DDBJ whole genome shotgun (WGS) entry which is preliminary data.</text>
</comment>
<keyword evidence="1" id="KW-0472">Membrane</keyword>
<protein>
    <submittedName>
        <fullName evidence="2">Uncharacterized protein</fullName>
    </submittedName>
</protein>
<keyword evidence="1" id="KW-1133">Transmembrane helix</keyword>
<keyword evidence="1" id="KW-0812">Transmembrane</keyword>
<keyword evidence="3" id="KW-1185">Reference proteome</keyword>
<sequence>MQPVQTYTRKDHALAIWTVFMTLVAGLILLLSSNFIGGVYTAVGGFLK</sequence>
<reference evidence="3" key="1">
    <citation type="journal article" date="2019" name="Int. J. Syst. Evol. Microbiol.">
        <title>The Global Catalogue of Microorganisms (GCM) 10K type strain sequencing project: providing services to taxonomists for standard genome sequencing and annotation.</title>
        <authorList>
            <consortium name="The Broad Institute Genomics Platform"/>
            <consortium name="The Broad Institute Genome Sequencing Center for Infectious Disease"/>
            <person name="Wu L."/>
            <person name="Ma J."/>
        </authorList>
    </citation>
    <scope>NUCLEOTIDE SEQUENCE [LARGE SCALE GENOMIC DNA]</scope>
    <source>
        <strain evidence="3">JCM 17664</strain>
    </source>
</reference>
<dbReference type="EMBL" id="BAABFN010000002">
    <property type="protein sequence ID" value="GAA4306282.1"/>
    <property type="molecule type" value="Genomic_DNA"/>
</dbReference>
<accession>A0ABP8FL11</accession>
<evidence type="ECO:0000256" key="1">
    <source>
        <dbReference type="SAM" id="Phobius"/>
    </source>
</evidence>
<proteinExistence type="predicted"/>